<comment type="similarity">
    <text evidence="2">Belongs to the TacA antitoxin family.</text>
</comment>
<evidence type="ECO:0000313" key="4">
    <source>
        <dbReference type="Proteomes" id="UP000806528"/>
    </source>
</evidence>
<reference evidence="3 4" key="1">
    <citation type="submission" date="2020-09" db="EMBL/GenBank/DDBJ databases">
        <title>Diversity and distribution of actinomycetes associated with coral in the coast of Hainan.</title>
        <authorList>
            <person name="Li F."/>
        </authorList>
    </citation>
    <scope>NUCLEOTIDE SEQUENCE [LARGE SCALE GENOMIC DNA]</scope>
    <source>
        <strain evidence="3 4">HNM0947</strain>
    </source>
</reference>
<protein>
    <submittedName>
        <fullName evidence="3">DUF1778 domain-containing protein</fullName>
    </submittedName>
</protein>
<sequence length="91" mass="10280">MSTATERLEVRVSQEDKELLLEAARLSHESTSKFVVRAAREAAQELVEREQSATVPPEFFDAMIDSLDEPAEPIEELSAAVRKHRSTVKKR</sequence>
<dbReference type="EMBL" id="JADBGI010000017">
    <property type="protein sequence ID" value="MBE3000792.1"/>
    <property type="molecule type" value="Genomic_DNA"/>
</dbReference>
<evidence type="ECO:0000256" key="2">
    <source>
        <dbReference type="ARBA" id="ARBA00049988"/>
    </source>
</evidence>
<keyword evidence="1" id="KW-1277">Toxin-antitoxin system</keyword>
<organism evidence="3 4">
    <name type="scientific">Nocardiopsis coralli</name>
    <dbReference type="NCBI Taxonomy" id="2772213"/>
    <lineage>
        <taxon>Bacteria</taxon>
        <taxon>Bacillati</taxon>
        <taxon>Actinomycetota</taxon>
        <taxon>Actinomycetes</taxon>
        <taxon>Streptosporangiales</taxon>
        <taxon>Nocardiopsidaceae</taxon>
        <taxon>Nocardiopsis</taxon>
    </lineage>
</organism>
<dbReference type="PANTHER" id="PTHR35401">
    <property type="entry name" value="COPG FAMILY HELIX-TURN-HELIX PROTEIN-RELATED-RELATED"/>
    <property type="match status" value="1"/>
</dbReference>
<dbReference type="Proteomes" id="UP000806528">
    <property type="component" value="Unassembled WGS sequence"/>
</dbReference>
<dbReference type="InterPro" id="IPR014795">
    <property type="entry name" value="TacA_1-like"/>
</dbReference>
<dbReference type="InterPro" id="IPR010985">
    <property type="entry name" value="Ribbon_hlx_hlx"/>
</dbReference>
<dbReference type="Pfam" id="PF08681">
    <property type="entry name" value="TacA1"/>
    <property type="match status" value="1"/>
</dbReference>
<keyword evidence="4" id="KW-1185">Reference proteome</keyword>
<name>A0ABR9PAC9_9ACTN</name>
<proteinExistence type="inferred from homology"/>
<dbReference type="RefSeq" id="WP_193123390.1">
    <property type="nucleotide sequence ID" value="NZ_JADBGI010000017.1"/>
</dbReference>
<dbReference type="SUPFAM" id="SSF47598">
    <property type="entry name" value="Ribbon-helix-helix"/>
    <property type="match status" value="1"/>
</dbReference>
<evidence type="ECO:0000313" key="3">
    <source>
        <dbReference type="EMBL" id="MBE3000792.1"/>
    </source>
</evidence>
<dbReference type="Gene3D" id="1.20.5.780">
    <property type="entry name" value="Single helix bin"/>
    <property type="match status" value="1"/>
</dbReference>
<accession>A0ABR9PAC9</accession>
<gene>
    <name evidence="3" type="ORF">IDM40_19120</name>
</gene>
<evidence type="ECO:0000256" key="1">
    <source>
        <dbReference type="ARBA" id="ARBA00022649"/>
    </source>
</evidence>
<comment type="caution">
    <text evidence="3">The sequence shown here is derived from an EMBL/GenBank/DDBJ whole genome shotgun (WGS) entry which is preliminary data.</text>
</comment>
<dbReference type="PANTHER" id="PTHR35401:SF2">
    <property type="entry name" value="ABC-TYPE TRANSPORT SYSTEM"/>
    <property type="match status" value="1"/>
</dbReference>